<sequence length="223" mass="24199">MNPRNFLLSTDYPIDKVVYQTTRTVTVGAYGFSSTNFAHGLPFKPLLVAQYSPNASYIPLYAVGSFPVSAGIVLYNTAIEADATNIYLAISNNTASSVTFRFNIYAFQPSGTPEAITSHTSVAGDTFSISTDYNYTKLIMSGVTGWVSGASASVTHGQGIVPQVMVWRENQSDGRVSPVEVGSYDGSFGLDYLIRVTTSTVSFANIDPFPSPARYHYRIYADE</sequence>
<evidence type="ECO:0000313" key="2">
    <source>
        <dbReference type="Proteomes" id="UP000321026"/>
    </source>
</evidence>
<comment type="caution">
    <text evidence="1">The sequence shown here is derived from an EMBL/GenBank/DDBJ whole genome shotgun (WGS) entry which is preliminary data.</text>
</comment>
<evidence type="ECO:0000313" key="1">
    <source>
        <dbReference type="EMBL" id="TXG78595.1"/>
    </source>
</evidence>
<name>A0A5C7JAJ5_9BACT</name>
<reference evidence="1 2" key="1">
    <citation type="submission" date="2018-09" db="EMBL/GenBank/DDBJ databases">
        <title>Metagenome Assembled Genomes from an Advanced Water Purification Facility.</title>
        <authorList>
            <person name="Stamps B.W."/>
            <person name="Spear J.R."/>
        </authorList>
    </citation>
    <scope>NUCLEOTIDE SEQUENCE [LARGE SCALE GENOMIC DNA]</scope>
    <source>
        <strain evidence="1">Bin_63_2</strain>
    </source>
</reference>
<dbReference type="Proteomes" id="UP000321026">
    <property type="component" value="Unassembled WGS sequence"/>
</dbReference>
<gene>
    <name evidence="1" type="ORF">E6Q11_00765</name>
</gene>
<protein>
    <submittedName>
        <fullName evidence="1">Uncharacterized protein</fullName>
    </submittedName>
</protein>
<organism evidence="1 2">
    <name type="scientific">Candidatus Dojkabacteria bacterium</name>
    <dbReference type="NCBI Taxonomy" id="2099670"/>
    <lineage>
        <taxon>Bacteria</taxon>
        <taxon>Candidatus Dojkabacteria</taxon>
    </lineage>
</organism>
<proteinExistence type="predicted"/>
<accession>A0A5C7JAJ5</accession>
<dbReference type="AlphaFoldDB" id="A0A5C7JAJ5"/>
<dbReference type="EMBL" id="SSDS01000010">
    <property type="protein sequence ID" value="TXG78595.1"/>
    <property type="molecule type" value="Genomic_DNA"/>
</dbReference>